<evidence type="ECO:0008006" key="3">
    <source>
        <dbReference type="Google" id="ProtNLM"/>
    </source>
</evidence>
<dbReference type="PROSITE" id="PS51257">
    <property type="entry name" value="PROKAR_LIPOPROTEIN"/>
    <property type="match status" value="1"/>
</dbReference>
<organism evidence="1 2">
    <name type="scientific">Leptospira paudalimensis</name>
    <dbReference type="NCBI Taxonomy" id="2950024"/>
    <lineage>
        <taxon>Bacteria</taxon>
        <taxon>Pseudomonadati</taxon>
        <taxon>Spirochaetota</taxon>
        <taxon>Spirochaetia</taxon>
        <taxon>Leptospirales</taxon>
        <taxon>Leptospiraceae</taxon>
        <taxon>Leptospira</taxon>
    </lineage>
</organism>
<proteinExistence type="predicted"/>
<keyword evidence="2" id="KW-1185">Reference proteome</keyword>
<comment type="caution">
    <text evidence="1">The sequence shown here is derived from an EMBL/GenBank/DDBJ whole genome shotgun (WGS) entry which is preliminary data.</text>
</comment>
<name>A0ABT3M4F0_9LEPT</name>
<reference evidence="1 2" key="1">
    <citation type="submission" date="2022-06" db="EMBL/GenBank/DDBJ databases">
        <title>Leptospira isolates from biofilms formed at urban environments.</title>
        <authorList>
            <person name="Ribeiro P.S."/>
            <person name="Sousa T."/>
            <person name="Carvalho N."/>
            <person name="Aburjaile F."/>
            <person name="Neves F."/>
            <person name="Oliveira D."/>
            <person name="Blanco L."/>
            <person name="Lima J."/>
            <person name="Costa F."/>
            <person name="Brenig B."/>
            <person name="Soares S."/>
            <person name="Ramos R."/>
            <person name="Goes-Neto A."/>
            <person name="Matiuzzi M."/>
            <person name="Azevedo V."/>
            <person name="Ristow P."/>
        </authorList>
    </citation>
    <scope>NUCLEOTIDE SEQUENCE [LARGE SCALE GENOMIC DNA]</scope>
    <source>
        <strain evidence="1 2">VSF14</strain>
    </source>
</reference>
<dbReference type="Proteomes" id="UP001208794">
    <property type="component" value="Unassembled WGS sequence"/>
</dbReference>
<evidence type="ECO:0000313" key="1">
    <source>
        <dbReference type="EMBL" id="MCW7503270.1"/>
    </source>
</evidence>
<accession>A0ABT3M4F0</accession>
<dbReference type="RefSeq" id="WP_265357279.1">
    <property type="nucleotide sequence ID" value="NZ_JAMQPR010000001.1"/>
</dbReference>
<protein>
    <recommendedName>
        <fullName evidence="3">Lipoprotein</fullName>
    </recommendedName>
</protein>
<gene>
    <name evidence="1" type="ORF">ND855_03960</name>
</gene>
<evidence type="ECO:0000313" key="2">
    <source>
        <dbReference type="Proteomes" id="UP001208794"/>
    </source>
</evidence>
<sequence length="264" mass="30702">MLKINFLFLLLLTLGCNSVEYRIQNPSKTEEKNQTLVGFLILDDYKFNAKDPNLSEVDLSSIAPSDFVIYDYKTKSPELSLLIDKKNPKYVEEDGEKISYGKSLDLLEAAYLLDSKKEYYLGFLQWNRFCNFCNNPVRAKLVLEPQKSFSTLKIKGKPGEIVFLGIYTVAMKKEEKEVSLRSFFSLSSEDPNMIVEFDRANPDSPIWKKKWSHFSSFLHFDREHGFNERSAEIAFLKKIIKTQNKGYWKDKAEKRLNEILASKK</sequence>
<dbReference type="EMBL" id="JAMQPR010000001">
    <property type="protein sequence ID" value="MCW7503270.1"/>
    <property type="molecule type" value="Genomic_DNA"/>
</dbReference>